<accession>A0A174S968</accession>
<gene>
    <name evidence="1" type="ORF">ERS852526_02313</name>
</gene>
<name>A0A174S968_9FIRM</name>
<protein>
    <submittedName>
        <fullName evidence="1">Uncharacterized protein</fullName>
    </submittedName>
</protein>
<dbReference type="EMBL" id="CZAY01000017">
    <property type="protein sequence ID" value="CUP91965.1"/>
    <property type="molecule type" value="Genomic_DNA"/>
</dbReference>
<reference evidence="1 2" key="1">
    <citation type="submission" date="2015-09" db="EMBL/GenBank/DDBJ databases">
        <authorList>
            <consortium name="Pathogen Informatics"/>
        </authorList>
    </citation>
    <scope>NUCLEOTIDE SEQUENCE [LARGE SCALE GENOMIC DNA]</scope>
    <source>
        <strain evidence="1 2">2789STDY5834914</strain>
    </source>
</reference>
<evidence type="ECO:0000313" key="2">
    <source>
        <dbReference type="Proteomes" id="UP000095485"/>
    </source>
</evidence>
<dbReference type="Proteomes" id="UP000095485">
    <property type="component" value="Unassembled WGS sequence"/>
</dbReference>
<dbReference type="AlphaFoldDB" id="A0A174S968"/>
<proteinExistence type="predicted"/>
<evidence type="ECO:0000313" key="1">
    <source>
        <dbReference type="EMBL" id="CUP91965.1"/>
    </source>
</evidence>
<sequence length="113" mass="13519">MKKRTIRILAILLIIAFFFSFIQTRPYSVMHSTVYTNDNTLEIELYIVTNRFIVFRPDQYCKEIIKKHRAVNKLSGDTTYQIVLFANSWCFKKGYSCAEYEYRVDNNKIQLQK</sequence>
<organism evidence="1 2">
    <name type="scientific">Dorea longicatena</name>
    <dbReference type="NCBI Taxonomy" id="88431"/>
    <lineage>
        <taxon>Bacteria</taxon>
        <taxon>Bacillati</taxon>
        <taxon>Bacillota</taxon>
        <taxon>Clostridia</taxon>
        <taxon>Lachnospirales</taxon>
        <taxon>Lachnospiraceae</taxon>
        <taxon>Dorea</taxon>
    </lineage>
</organism>